<evidence type="ECO:0000259" key="1">
    <source>
        <dbReference type="Pfam" id="PF18765"/>
    </source>
</evidence>
<dbReference type="InterPro" id="IPR043519">
    <property type="entry name" value="NT_sf"/>
</dbReference>
<dbReference type="EMBL" id="RKIK01000002">
    <property type="protein sequence ID" value="ROV62413.1"/>
    <property type="molecule type" value="Genomic_DNA"/>
</dbReference>
<dbReference type="Pfam" id="PF18765">
    <property type="entry name" value="Polbeta"/>
    <property type="match status" value="1"/>
</dbReference>
<gene>
    <name evidence="2" type="ORF">EGH82_01570</name>
</gene>
<dbReference type="AlphaFoldDB" id="A0A3N3E6Q9"/>
<comment type="caution">
    <text evidence="2">The sequence shown here is derived from an EMBL/GenBank/DDBJ whole genome shotgun (WGS) entry which is preliminary data.</text>
</comment>
<protein>
    <submittedName>
        <fullName evidence="2">Nucleotidyltransferase domain-containing protein</fullName>
    </submittedName>
</protein>
<accession>A0A3N3E6Q9</accession>
<dbReference type="InterPro" id="IPR041633">
    <property type="entry name" value="Polbeta"/>
</dbReference>
<feature type="domain" description="Polymerase beta nucleotidyltransferase" evidence="1">
    <location>
        <begin position="17"/>
        <end position="101"/>
    </location>
</feature>
<name>A0A3N3E6Q9_9VIBR</name>
<keyword evidence="2" id="KW-0808">Transferase</keyword>
<evidence type="ECO:0000313" key="3">
    <source>
        <dbReference type="Proteomes" id="UP000278792"/>
    </source>
</evidence>
<reference evidence="2 3" key="1">
    <citation type="submission" date="2018-11" db="EMBL/GenBank/DDBJ databases">
        <title>Vibrio ponticus strain CAIM 1751 pathogenic for the snapper Lutjanus guttatus.</title>
        <authorList>
            <person name="Soto-Rodriguez S."/>
            <person name="Lozano-Olvera R."/>
            <person name="Gomez-Gil B."/>
        </authorList>
    </citation>
    <scope>NUCLEOTIDE SEQUENCE [LARGE SCALE GENOMIC DNA]</scope>
    <source>
        <strain evidence="2 3">CAIM 1751</strain>
    </source>
</reference>
<proteinExistence type="predicted"/>
<dbReference type="GO" id="GO:0016740">
    <property type="term" value="F:transferase activity"/>
    <property type="evidence" value="ECO:0007669"/>
    <property type="project" value="UniProtKB-KW"/>
</dbReference>
<sequence length="102" mass="11324">MVNLGSIGLKPHQYQLIANIVLSHDLVSHAWIFGSRALGTFKDSSDIDIALEGSELSLSVVAELQDRLEQSSLPYKVDLLVKHRITSSELLAHIDRYGIQLK</sequence>
<dbReference type="Gene3D" id="3.30.460.10">
    <property type="entry name" value="Beta Polymerase, domain 2"/>
    <property type="match status" value="1"/>
</dbReference>
<organism evidence="2 3">
    <name type="scientific">Vibrio ponticus</name>
    <dbReference type="NCBI Taxonomy" id="265668"/>
    <lineage>
        <taxon>Bacteria</taxon>
        <taxon>Pseudomonadati</taxon>
        <taxon>Pseudomonadota</taxon>
        <taxon>Gammaproteobacteria</taxon>
        <taxon>Vibrionales</taxon>
        <taxon>Vibrionaceae</taxon>
        <taxon>Vibrio</taxon>
    </lineage>
</organism>
<evidence type="ECO:0000313" key="2">
    <source>
        <dbReference type="EMBL" id="ROV62413.1"/>
    </source>
</evidence>
<dbReference type="SUPFAM" id="SSF81301">
    <property type="entry name" value="Nucleotidyltransferase"/>
    <property type="match status" value="1"/>
</dbReference>
<dbReference type="Proteomes" id="UP000278792">
    <property type="component" value="Unassembled WGS sequence"/>
</dbReference>
<dbReference type="CDD" id="cd05403">
    <property type="entry name" value="NT_KNTase_like"/>
    <property type="match status" value="1"/>
</dbReference>